<dbReference type="Proteomes" id="UP000283738">
    <property type="component" value="Unassembled WGS sequence"/>
</dbReference>
<evidence type="ECO:0000313" key="2">
    <source>
        <dbReference type="EMBL" id="RGQ51973.1"/>
    </source>
</evidence>
<dbReference type="EMBL" id="QRHP01000007">
    <property type="protein sequence ID" value="RHF84497.1"/>
    <property type="molecule type" value="Genomic_DNA"/>
</dbReference>
<evidence type="ECO:0000313" key="5">
    <source>
        <dbReference type="Proteomes" id="UP000283738"/>
    </source>
</evidence>
<reference evidence="4 5" key="1">
    <citation type="submission" date="2018-08" db="EMBL/GenBank/DDBJ databases">
        <title>A genome reference for cultivated species of the human gut microbiota.</title>
        <authorList>
            <person name="Zou Y."/>
            <person name="Xue W."/>
            <person name="Luo G."/>
        </authorList>
    </citation>
    <scope>NUCLEOTIDE SEQUENCE [LARGE SCALE GENOMIC DNA]</scope>
    <source>
        <strain evidence="2 5">AF28-15</strain>
        <strain evidence="3 4">AM23-23AC</strain>
    </source>
</reference>
<feature type="region of interest" description="Disordered" evidence="1">
    <location>
        <begin position="1"/>
        <end position="40"/>
    </location>
</feature>
<evidence type="ECO:0000256" key="1">
    <source>
        <dbReference type="SAM" id="MobiDB-lite"/>
    </source>
</evidence>
<evidence type="ECO:0000313" key="3">
    <source>
        <dbReference type="EMBL" id="RHF84497.1"/>
    </source>
</evidence>
<evidence type="ECO:0000313" key="4">
    <source>
        <dbReference type="Proteomes" id="UP000283701"/>
    </source>
</evidence>
<proteinExistence type="predicted"/>
<accession>A0A3R6D6I4</accession>
<name>A0A3R6D6I4_9FIRM</name>
<dbReference type="EMBL" id="QRTF01000007">
    <property type="protein sequence ID" value="RGQ51973.1"/>
    <property type="molecule type" value="Genomic_DNA"/>
</dbReference>
<dbReference type="AlphaFoldDB" id="A0A3R6D6I4"/>
<gene>
    <name evidence="3" type="ORF">DW654_07980</name>
    <name evidence="2" type="ORF">DWY96_04690</name>
</gene>
<feature type="compositionally biased region" description="Low complexity" evidence="1">
    <location>
        <begin position="29"/>
        <end position="40"/>
    </location>
</feature>
<dbReference type="GeneID" id="75161283"/>
<protein>
    <submittedName>
        <fullName evidence="3">Uncharacterized protein</fullName>
    </submittedName>
</protein>
<organism evidence="3 4">
    <name type="scientific">Roseburia inulinivorans</name>
    <dbReference type="NCBI Taxonomy" id="360807"/>
    <lineage>
        <taxon>Bacteria</taxon>
        <taxon>Bacillati</taxon>
        <taxon>Bacillota</taxon>
        <taxon>Clostridia</taxon>
        <taxon>Lachnospirales</taxon>
        <taxon>Lachnospiraceae</taxon>
        <taxon>Roseburia</taxon>
    </lineage>
</organism>
<dbReference type="RefSeq" id="WP_007885140.1">
    <property type="nucleotide sequence ID" value="NZ_CATYLF010000003.1"/>
</dbReference>
<dbReference type="Proteomes" id="UP000283701">
    <property type="component" value="Unassembled WGS sequence"/>
</dbReference>
<comment type="caution">
    <text evidence="3">The sequence shown here is derived from an EMBL/GenBank/DDBJ whole genome shotgun (WGS) entry which is preliminary data.</text>
</comment>
<sequence length="85" mass="9213">MAVGKGSMARASKAADNTSVSKETKRTTAKTTAKTKAVTASKVISGTSKEVMQMIEYQKSDQVLDREPEENETFGVGDAMPIYFF</sequence>